<feature type="region of interest" description="Disordered" evidence="1">
    <location>
        <begin position="53"/>
        <end position="75"/>
    </location>
</feature>
<sequence>MGQNPREELVDVRRQGLRGGARESGRRHHWRRIPGHGIVKYRRWPWYWILHDRGGGEERPAEDRVDGTAVREPRP</sequence>
<reference evidence="2 3" key="1">
    <citation type="submission" date="2019-05" db="EMBL/GenBank/DDBJ databases">
        <title>Another draft genome of Portunus trituberculatus and its Hox gene families provides insights of decapod evolution.</title>
        <authorList>
            <person name="Jeong J.-H."/>
            <person name="Song I."/>
            <person name="Kim S."/>
            <person name="Choi T."/>
            <person name="Kim D."/>
            <person name="Ryu S."/>
            <person name="Kim W."/>
        </authorList>
    </citation>
    <scope>NUCLEOTIDE SEQUENCE [LARGE SCALE GENOMIC DNA]</scope>
    <source>
        <tissue evidence="2">Muscle</tissue>
    </source>
</reference>
<name>A0A5B7GAE3_PORTR</name>
<evidence type="ECO:0000313" key="2">
    <source>
        <dbReference type="EMBL" id="MPC54243.1"/>
    </source>
</evidence>
<dbReference type="EMBL" id="VSRR010012211">
    <property type="protein sequence ID" value="MPC54243.1"/>
    <property type="molecule type" value="Genomic_DNA"/>
</dbReference>
<evidence type="ECO:0000313" key="3">
    <source>
        <dbReference type="Proteomes" id="UP000324222"/>
    </source>
</evidence>
<keyword evidence="3" id="KW-1185">Reference proteome</keyword>
<accession>A0A5B7GAE3</accession>
<comment type="caution">
    <text evidence="2">The sequence shown here is derived from an EMBL/GenBank/DDBJ whole genome shotgun (WGS) entry which is preliminary data.</text>
</comment>
<evidence type="ECO:0000256" key="1">
    <source>
        <dbReference type="SAM" id="MobiDB-lite"/>
    </source>
</evidence>
<feature type="region of interest" description="Disordered" evidence="1">
    <location>
        <begin position="1"/>
        <end position="21"/>
    </location>
</feature>
<organism evidence="2 3">
    <name type="scientific">Portunus trituberculatus</name>
    <name type="common">Swimming crab</name>
    <name type="synonym">Neptunus trituberculatus</name>
    <dbReference type="NCBI Taxonomy" id="210409"/>
    <lineage>
        <taxon>Eukaryota</taxon>
        <taxon>Metazoa</taxon>
        <taxon>Ecdysozoa</taxon>
        <taxon>Arthropoda</taxon>
        <taxon>Crustacea</taxon>
        <taxon>Multicrustacea</taxon>
        <taxon>Malacostraca</taxon>
        <taxon>Eumalacostraca</taxon>
        <taxon>Eucarida</taxon>
        <taxon>Decapoda</taxon>
        <taxon>Pleocyemata</taxon>
        <taxon>Brachyura</taxon>
        <taxon>Eubrachyura</taxon>
        <taxon>Portunoidea</taxon>
        <taxon>Portunidae</taxon>
        <taxon>Portuninae</taxon>
        <taxon>Portunus</taxon>
    </lineage>
</organism>
<proteinExistence type="predicted"/>
<dbReference type="Proteomes" id="UP000324222">
    <property type="component" value="Unassembled WGS sequence"/>
</dbReference>
<protein>
    <submittedName>
        <fullName evidence="2">Uncharacterized protein</fullName>
    </submittedName>
</protein>
<dbReference type="AlphaFoldDB" id="A0A5B7GAE3"/>
<gene>
    <name evidence="2" type="ORF">E2C01_048152</name>
</gene>